<dbReference type="EMBL" id="NHYD01001314">
    <property type="protein sequence ID" value="PPQ91560.1"/>
    <property type="molecule type" value="Genomic_DNA"/>
</dbReference>
<sequence length="150" mass="17057">MKQFKEQMTALKERLNSCVASSKVSLMCDAWTAGNGDGYFAVTGHWIEKLSDRHWILQEALLGLDTLHVTMQQTMILCWMTHIINLAMQAIISTRSKAKYYDANTEDLHIPDMVAKDCDEVGLIQAICVKARSLSQRKELFRFGQDDDDV</sequence>
<protein>
    <recommendedName>
        <fullName evidence="3">DUF659 domain-containing protein</fullName>
    </recommendedName>
</protein>
<accession>A0A409XLG3</accession>
<name>A0A409XLG3_PSICY</name>
<dbReference type="AlphaFoldDB" id="A0A409XLG3"/>
<proteinExistence type="predicted"/>
<keyword evidence="2" id="KW-1185">Reference proteome</keyword>
<evidence type="ECO:0000313" key="1">
    <source>
        <dbReference type="EMBL" id="PPQ91560.1"/>
    </source>
</evidence>
<dbReference type="STRING" id="93625.A0A409XLG3"/>
<evidence type="ECO:0000313" key="2">
    <source>
        <dbReference type="Proteomes" id="UP000283269"/>
    </source>
</evidence>
<evidence type="ECO:0008006" key="3">
    <source>
        <dbReference type="Google" id="ProtNLM"/>
    </source>
</evidence>
<comment type="caution">
    <text evidence="1">The sequence shown here is derived from an EMBL/GenBank/DDBJ whole genome shotgun (WGS) entry which is preliminary data.</text>
</comment>
<dbReference type="InParanoid" id="A0A409XLG3"/>
<reference evidence="1 2" key="1">
    <citation type="journal article" date="2018" name="Evol. Lett.">
        <title>Horizontal gene cluster transfer increased hallucinogenic mushroom diversity.</title>
        <authorList>
            <person name="Reynolds H.T."/>
            <person name="Vijayakumar V."/>
            <person name="Gluck-Thaler E."/>
            <person name="Korotkin H.B."/>
            <person name="Matheny P.B."/>
            <person name="Slot J.C."/>
        </authorList>
    </citation>
    <scope>NUCLEOTIDE SEQUENCE [LARGE SCALE GENOMIC DNA]</scope>
    <source>
        <strain evidence="1 2">2631</strain>
    </source>
</reference>
<organism evidence="1 2">
    <name type="scientific">Psilocybe cyanescens</name>
    <dbReference type="NCBI Taxonomy" id="93625"/>
    <lineage>
        <taxon>Eukaryota</taxon>
        <taxon>Fungi</taxon>
        <taxon>Dikarya</taxon>
        <taxon>Basidiomycota</taxon>
        <taxon>Agaricomycotina</taxon>
        <taxon>Agaricomycetes</taxon>
        <taxon>Agaricomycetidae</taxon>
        <taxon>Agaricales</taxon>
        <taxon>Agaricineae</taxon>
        <taxon>Strophariaceae</taxon>
        <taxon>Psilocybe</taxon>
    </lineage>
</organism>
<dbReference type="OrthoDB" id="3256444at2759"/>
<dbReference type="Proteomes" id="UP000283269">
    <property type="component" value="Unassembled WGS sequence"/>
</dbReference>
<gene>
    <name evidence="1" type="ORF">CVT25_008679</name>
</gene>